<dbReference type="RefSeq" id="WP_109983787.1">
    <property type="nucleotide sequence ID" value="NZ_QGTD01000005.1"/>
</dbReference>
<dbReference type="Gene3D" id="2.60.40.10">
    <property type="entry name" value="Immunoglobulins"/>
    <property type="match status" value="1"/>
</dbReference>
<protein>
    <recommendedName>
        <fullName evidence="1">Beta-agarase/YXIM esterase-like galactose-binding domain-containing protein</fullName>
    </recommendedName>
</protein>
<dbReference type="InterPro" id="IPR013783">
    <property type="entry name" value="Ig-like_fold"/>
</dbReference>
<comment type="caution">
    <text evidence="2">The sequence shown here is derived from an EMBL/GenBank/DDBJ whole genome shotgun (WGS) entry which is preliminary data.</text>
</comment>
<gene>
    <name evidence="2" type="ORF">DLJ74_06260</name>
</gene>
<dbReference type="InterPro" id="IPR036116">
    <property type="entry name" value="FN3_sf"/>
</dbReference>
<dbReference type="SUPFAM" id="SSF49785">
    <property type="entry name" value="Galactose-binding domain-like"/>
    <property type="match status" value="1"/>
</dbReference>
<evidence type="ECO:0000259" key="1">
    <source>
        <dbReference type="Pfam" id="PF21254"/>
    </source>
</evidence>
<dbReference type="Gene3D" id="2.60.120.430">
    <property type="entry name" value="Galactose-binding lectin"/>
    <property type="match status" value="1"/>
</dbReference>
<evidence type="ECO:0000313" key="3">
    <source>
        <dbReference type="Proteomes" id="UP000245624"/>
    </source>
</evidence>
<dbReference type="Gene3D" id="1.50.10.10">
    <property type="match status" value="1"/>
</dbReference>
<dbReference type="InterPro" id="IPR008979">
    <property type="entry name" value="Galactose-bd-like_sf"/>
</dbReference>
<dbReference type="GO" id="GO:0005975">
    <property type="term" value="P:carbohydrate metabolic process"/>
    <property type="evidence" value="ECO:0007669"/>
    <property type="project" value="InterPro"/>
</dbReference>
<dbReference type="SUPFAM" id="SSF49265">
    <property type="entry name" value="Fibronectin type III"/>
    <property type="match status" value="1"/>
</dbReference>
<dbReference type="InterPro" id="IPR012341">
    <property type="entry name" value="6hp_glycosidase-like_sf"/>
</dbReference>
<accession>A0A317L729</accession>
<organism evidence="2 3">
    <name type="scientific">Gracilibacillus dipsosauri</name>
    <dbReference type="NCBI Taxonomy" id="178340"/>
    <lineage>
        <taxon>Bacteria</taxon>
        <taxon>Bacillati</taxon>
        <taxon>Bacillota</taxon>
        <taxon>Bacilli</taxon>
        <taxon>Bacillales</taxon>
        <taxon>Bacillaceae</taxon>
        <taxon>Gracilibacillus</taxon>
    </lineage>
</organism>
<feature type="domain" description="Beta-agarase/YXIM esterase-like galactose-binding" evidence="1">
    <location>
        <begin position="35"/>
        <end position="154"/>
    </location>
</feature>
<dbReference type="Pfam" id="PF21254">
    <property type="entry name" value="AGA-YXIM_GBD"/>
    <property type="match status" value="1"/>
</dbReference>
<dbReference type="InterPro" id="IPR049033">
    <property type="entry name" value="AGA-YXIM_GBD"/>
</dbReference>
<dbReference type="InterPro" id="IPR008928">
    <property type="entry name" value="6-hairpin_glycosidase_sf"/>
</dbReference>
<sequence length="1590" mass="178483">MSKTKWTAIVLLFIMLLTLHSYDRLFAEELATPLKFDFGCETSPTMEEYLPISNKLLYEAETGYGLDKEVSCRDRGAPDDLRRDFTNGKDYSFIVDLPNGGYFVKIISGDHIAANKTDITIEGEQQDRIEATTNQFAEEIYPIEVKDHQLNLTFDEDGRVNSLEIYSTKETSPPVWPENSELILSNITETSVDLSWTMPTDNVAVTQYRIYQNNTLIKVIDAEATEAEQNKISYHLSGSDLDLTNTELRIEAGDASDNWTENGPTAHTQRIPEEIKINGPNKIQVSNEEGKQISYQAEVLDQFGFELLEEGVTWELAGKIPNSIRLDQNGKLTIDSPPSSPLTMVLIAISKSNPDVKIEQEITIYRPVEERIIIIGPRGIALPEKGKNTFSYRSQVMDQFGAIIPNAEVNWSITSNSPKGVKMSRDGKLTVSSNAKEQSFMIQVTSANDKKLFQKEKLHLTTKHYKYLPIDGGFTVENGEESYNRPLYGPHHSPRIIALVGDKPDSLLFQNRGNKDQEKLGHVFFGLKNGKWFADFESITSRYVYGHQEYELRDPSIDGTIRLSFVRPTDSEGLLIKVTLPDAYTDDLVVASGGRDYGSYGSQDYESMKFHPEDTEGTEVSIENNYFSIRGGGPTLYGTANIPLALQKGDASVFSQGPDALLEKEAEAQPMAIGTTEGNYDNYIYFNMTTDDIGSPEMDAYLTEPETVFAKSLDYYKQLSQSIKLDTPNPYLNAALPAASLALDASWSKPTFMHGPINWFVALPGWRSTYGVTAAGWEDRAFENAEAYFEKQASNGRIPSKLNGDSHYNMGEVLVDMMLYNWEWTGNLDIFKNGGFDFIAKHLSWMDEYMETEDEGLYESHLNAWNTDNKWNNGGGATIASVYTWRANKEMAAIAKQLGKDPTIFEQRTKQIEQAMKDKLWVDDIGVFGEYKDVYGLKRVHASPDLSSIYTPIDLGFTDPFESYQMLQFSENRIENELGTTPRNGRLPWTSNWLPNVYSSRGIYTAETINLMLTYYRLGLTEQARDLQAGVDANLFAGPGPGVLSYIQNQDGSQSGHVDFTDVTSMYVRTAVEGLFGIKMDVPNQRATIQPAFPQDWEYASIDTDYLAYDYHKDGAKETIVIHSEKSLAYDIRLIAKDTKIKSVKINGSAVDYSLEPGIGHPWLTIETPEGKKAEVEITYQNPNKKHMPELKASAVGAIDEAYHFSVKKGKIVRLHDPQGILDRKQSSIKNSKASVVLKNKPGAHTFFVLVESGESEMWLPVNLNLKEPLEIVDGQLVIKNDEAFAQFAIENNSQENINLKGTAQIAGTDFPLHRMIKANTTSDLVTFKIENPSMLTPGENLLTIYGNNKQEIKTNIVNWELDDQLSGAYHNAYQSHPIDLSSLVNQDLANLHQNKYTPQPELFYWDNIPSTVTEYGLNWWQYRDGQDKVKPSLTKLDYEGDHFKSDMGIPFLITKGKENAVFTSLYDNFPDKVEIPVNMTGNKLYFFLTVATNHMQSRIENAKITVNLEDGTQEILPLTNPENIDDWLKENTSSAYAQSGFIQELGDGAHGNILSIDLGKAKDIESVELQTLSNEVLAGLLGLTVLEQK</sequence>
<dbReference type="SUPFAM" id="SSF48208">
    <property type="entry name" value="Six-hairpin glycosidases"/>
    <property type="match status" value="1"/>
</dbReference>
<dbReference type="Proteomes" id="UP000245624">
    <property type="component" value="Unassembled WGS sequence"/>
</dbReference>
<dbReference type="EMBL" id="QGTD01000005">
    <property type="protein sequence ID" value="PWU69569.1"/>
    <property type="molecule type" value="Genomic_DNA"/>
</dbReference>
<evidence type="ECO:0000313" key="2">
    <source>
        <dbReference type="EMBL" id="PWU69569.1"/>
    </source>
</evidence>
<reference evidence="2 3" key="1">
    <citation type="submission" date="2018-05" db="EMBL/GenBank/DDBJ databases">
        <title>Genomic analysis of Gracilibacillus dipsosauri DD1 reveals novel features of a salt-tolerant amylase.</title>
        <authorList>
            <person name="Deutch C.E."/>
            <person name="Yang S."/>
        </authorList>
    </citation>
    <scope>NUCLEOTIDE SEQUENCE [LARGE SCALE GENOMIC DNA]</scope>
    <source>
        <strain evidence="2 3">DD1</strain>
    </source>
</reference>
<keyword evidence="3" id="KW-1185">Reference proteome</keyword>
<name>A0A317L729_9BACI</name>
<proteinExistence type="predicted"/>
<dbReference type="OrthoDB" id="8660908at2"/>